<dbReference type="EMBL" id="CP009287">
    <property type="protein sequence ID" value="AIQ69552.1"/>
    <property type="molecule type" value="Genomic_DNA"/>
</dbReference>
<dbReference type="InterPro" id="IPR020296">
    <property type="entry name" value="Spore_Cse60"/>
</dbReference>
<dbReference type="Proteomes" id="UP000029500">
    <property type="component" value="Chromosome"/>
</dbReference>
<dbReference type="KEGG" id="pgm:PGRAT_19375"/>
<reference evidence="1 2" key="1">
    <citation type="submission" date="2014-08" db="EMBL/GenBank/DDBJ databases">
        <title>Comparative genomics of the Paenibacillus odorifer group.</title>
        <authorList>
            <person name="den Bakker H.C."/>
            <person name="Tsai Y.-C."/>
            <person name="Martin N."/>
            <person name="Korlach J."/>
            <person name="Wiedmann M."/>
        </authorList>
    </citation>
    <scope>NUCLEOTIDE SEQUENCE [LARGE SCALE GENOMIC DNA]</scope>
    <source>
        <strain evidence="1 2">DSM 15220</strain>
    </source>
</reference>
<dbReference type="STRING" id="189425.PGRAT_19375"/>
<proteinExistence type="predicted"/>
<gene>
    <name evidence="1" type="ORF">PGRAT_19375</name>
</gene>
<keyword evidence="2" id="KW-1185">Reference proteome</keyword>
<organism evidence="1 2">
    <name type="scientific">Paenibacillus graminis</name>
    <dbReference type="NCBI Taxonomy" id="189425"/>
    <lineage>
        <taxon>Bacteria</taxon>
        <taxon>Bacillati</taxon>
        <taxon>Bacillota</taxon>
        <taxon>Bacilli</taxon>
        <taxon>Bacillales</taxon>
        <taxon>Paenibacillaceae</taxon>
        <taxon>Paenibacillus</taxon>
    </lineage>
</organism>
<sequence length="80" mass="8940">MNKVKIYHNIYAEPLESEINEFINGDEVETVLDIKFSTAAIAMPDDRGIVDPLPLYSALVYYQQKANKPIDGSHPAFGRG</sequence>
<dbReference type="eggNOG" id="ENOG5030VFE">
    <property type="taxonomic scope" value="Bacteria"/>
</dbReference>
<evidence type="ECO:0000313" key="1">
    <source>
        <dbReference type="EMBL" id="AIQ69552.1"/>
    </source>
</evidence>
<dbReference type="Pfam" id="PF10957">
    <property type="entry name" value="Spore_Cse60"/>
    <property type="match status" value="1"/>
</dbReference>
<dbReference type="AlphaFoldDB" id="A0A089M8I2"/>
<evidence type="ECO:0000313" key="2">
    <source>
        <dbReference type="Proteomes" id="UP000029500"/>
    </source>
</evidence>
<protein>
    <submittedName>
        <fullName evidence="1">Uncharacterized protein</fullName>
    </submittedName>
</protein>
<accession>A0A089M8I2</accession>
<dbReference type="HOGENOM" id="CLU_195273_0_0_9"/>
<name>A0A089M8I2_9BACL</name>